<organism evidence="1 2">
    <name type="scientific">Bombilactobacillus bombi</name>
    <dbReference type="NCBI Taxonomy" id="1303590"/>
    <lineage>
        <taxon>Bacteria</taxon>
        <taxon>Bacillati</taxon>
        <taxon>Bacillota</taxon>
        <taxon>Bacilli</taxon>
        <taxon>Lactobacillales</taxon>
        <taxon>Lactobacillaceae</taxon>
        <taxon>Bombilactobacillus</taxon>
    </lineage>
</organism>
<evidence type="ECO:0000313" key="1">
    <source>
        <dbReference type="EMBL" id="RHW46857.1"/>
    </source>
</evidence>
<accession>A0A347SRL3</accession>
<protein>
    <submittedName>
        <fullName evidence="1">Uncharacterized protein</fullName>
    </submittedName>
</protein>
<evidence type="ECO:0000313" key="2">
    <source>
        <dbReference type="Proteomes" id="UP000284822"/>
    </source>
</evidence>
<proteinExistence type="predicted"/>
<gene>
    <name evidence="1" type="ORF">DS832_05045</name>
</gene>
<dbReference type="EMBL" id="QOCS01000009">
    <property type="protein sequence ID" value="RHW46857.1"/>
    <property type="molecule type" value="Genomic_DNA"/>
</dbReference>
<name>A0A347SRL3_9LACO</name>
<reference evidence="1 2" key="1">
    <citation type="submission" date="2018-07" db="EMBL/GenBank/DDBJ databases">
        <title>Genome sequences of six Lactobacillus spp. isolated from bumble bee guts.</title>
        <authorList>
            <person name="Motta E.V.S."/>
            <person name="Moran N.A."/>
        </authorList>
    </citation>
    <scope>NUCLEOTIDE SEQUENCE [LARGE SCALE GENOMIC DNA]</scope>
    <source>
        <strain evidence="1 2">LV-8.1</strain>
    </source>
</reference>
<dbReference type="KEGG" id="lbm:DS830_03965"/>
<comment type="caution">
    <text evidence="1">The sequence shown here is derived from an EMBL/GenBank/DDBJ whole genome shotgun (WGS) entry which is preliminary data.</text>
</comment>
<dbReference type="AlphaFoldDB" id="A0A347SRL3"/>
<dbReference type="Proteomes" id="UP000284822">
    <property type="component" value="Unassembled WGS sequence"/>
</dbReference>
<sequence length="91" mass="10131">MIKLLIILFIILLALLGVFMLTHLEKPFFLFDQQHLISVQKIMKITGYLLLITSIIGVFILLLAPLSFNLVTLVLGSVITGGFAVIISRFS</sequence>